<name>E3BIG4_9VIBR</name>
<comment type="cofactor">
    <cofactor evidence="1">
        <name>FAD</name>
        <dbReference type="ChEBI" id="CHEBI:57692"/>
    </cofactor>
</comment>
<evidence type="ECO:0000313" key="9">
    <source>
        <dbReference type="EMBL" id="EFP97172.1"/>
    </source>
</evidence>
<evidence type="ECO:0000256" key="7">
    <source>
        <dbReference type="ARBA" id="ARBA00023033"/>
    </source>
</evidence>
<reference evidence="9 10" key="1">
    <citation type="journal article" date="2012" name="Int. J. Syst. Evol. Microbiol.">
        <title>Vibrio caribbeanicus sp. nov., isolated from the marine sponge Scleritoderma cyanea.</title>
        <authorList>
            <person name="Hoffmann M."/>
            <person name="Monday S.R."/>
            <person name="Allard M.W."/>
            <person name="Strain E.A."/>
            <person name="Whittaker P."/>
            <person name="Naum M."/>
            <person name="McCarthy P.J."/>
            <person name="Lopez J.V."/>
            <person name="Fischer M."/>
            <person name="Brown E.W."/>
        </authorList>
    </citation>
    <scope>NUCLEOTIDE SEQUENCE [LARGE SCALE GENOMIC DNA]</scope>
    <source>
        <strain evidence="9 10">ATCC BAA-2122</strain>
    </source>
</reference>
<comment type="pathway">
    <text evidence="2">Cofactor biosynthesis; ubiquinone biosynthesis.</text>
</comment>
<keyword evidence="10" id="KW-1185">Reference proteome</keyword>
<keyword evidence="6" id="KW-0560">Oxidoreductase</keyword>
<dbReference type="Pfam" id="PF01494">
    <property type="entry name" value="FAD_binding_3"/>
    <property type="match status" value="1"/>
</dbReference>
<feature type="domain" description="FAD-binding" evidence="8">
    <location>
        <begin position="4"/>
        <end position="321"/>
    </location>
</feature>
<proteinExistence type="inferred from homology"/>
<evidence type="ECO:0000256" key="4">
    <source>
        <dbReference type="ARBA" id="ARBA00022630"/>
    </source>
</evidence>
<dbReference type="Gene3D" id="3.50.50.60">
    <property type="entry name" value="FAD/NAD(P)-binding domain"/>
    <property type="match status" value="2"/>
</dbReference>
<dbReference type="EMBL" id="AEIU01000063">
    <property type="protein sequence ID" value="EFP97172.1"/>
    <property type="molecule type" value="Genomic_DNA"/>
</dbReference>
<protein>
    <submittedName>
        <fullName evidence="9">2-octaprenyl-3-methyl-6-methoxy-1,4-benzoquinol hydroxylase</fullName>
    </submittedName>
</protein>
<dbReference type="GO" id="GO:0008682">
    <property type="term" value="F:3-demethoxyubiquinol 3-hydroxylase activity"/>
    <property type="evidence" value="ECO:0007669"/>
    <property type="project" value="TreeGrafter"/>
</dbReference>
<dbReference type="InterPro" id="IPR036188">
    <property type="entry name" value="FAD/NAD-bd_sf"/>
</dbReference>
<dbReference type="PANTHER" id="PTHR43876">
    <property type="entry name" value="UBIQUINONE BIOSYNTHESIS MONOOXYGENASE COQ6, MITOCHONDRIAL"/>
    <property type="match status" value="1"/>
</dbReference>
<dbReference type="InterPro" id="IPR010971">
    <property type="entry name" value="UbiH/COQ6"/>
</dbReference>
<dbReference type="Proteomes" id="UP000002943">
    <property type="component" value="Unassembled WGS sequence"/>
</dbReference>
<accession>E3BIG4</accession>
<dbReference type="GO" id="GO:0006744">
    <property type="term" value="P:ubiquinone biosynthetic process"/>
    <property type="evidence" value="ECO:0007669"/>
    <property type="project" value="UniProtKB-UniPathway"/>
</dbReference>
<evidence type="ECO:0000256" key="2">
    <source>
        <dbReference type="ARBA" id="ARBA00004749"/>
    </source>
</evidence>
<dbReference type="STRING" id="796620.VIBC2010_09052"/>
<evidence type="ECO:0000256" key="1">
    <source>
        <dbReference type="ARBA" id="ARBA00001974"/>
    </source>
</evidence>
<dbReference type="eggNOG" id="COG0654">
    <property type="taxonomic scope" value="Bacteria"/>
</dbReference>
<dbReference type="PRINTS" id="PR00420">
    <property type="entry name" value="RNGMNOXGNASE"/>
</dbReference>
<dbReference type="InterPro" id="IPR051205">
    <property type="entry name" value="UbiH/COQ6_monooxygenase"/>
</dbReference>
<organism evidence="9 10">
    <name type="scientific">Vibrio caribbeanicus ATCC BAA-2122</name>
    <dbReference type="NCBI Taxonomy" id="796620"/>
    <lineage>
        <taxon>Bacteria</taxon>
        <taxon>Pseudomonadati</taxon>
        <taxon>Pseudomonadota</taxon>
        <taxon>Gammaproteobacteria</taxon>
        <taxon>Vibrionales</taxon>
        <taxon>Vibrionaceae</taxon>
        <taxon>Vibrio</taxon>
    </lineage>
</organism>
<dbReference type="NCBIfam" id="TIGR01988">
    <property type="entry name" value="Ubi-OHases"/>
    <property type="match status" value="1"/>
</dbReference>
<keyword evidence="7" id="KW-0503">Monooxygenase</keyword>
<dbReference type="SUPFAM" id="SSF51905">
    <property type="entry name" value="FAD/NAD(P)-binding domain"/>
    <property type="match status" value="1"/>
</dbReference>
<evidence type="ECO:0000313" key="10">
    <source>
        <dbReference type="Proteomes" id="UP000002943"/>
    </source>
</evidence>
<dbReference type="NCBIfam" id="NF006460">
    <property type="entry name" value="PRK08849.1"/>
    <property type="match status" value="1"/>
</dbReference>
<dbReference type="OrthoDB" id="9769565at2"/>
<dbReference type="InterPro" id="IPR002938">
    <property type="entry name" value="FAD-bd"/>
</dbReference>
<evidence type="ECO:0000256" key="6">
    <source>
        <dbReference type="ARBA" id="ARBA00023002"/>
    </source>
</evidence>
<evidence type="ECO:0000259" key="8">
    <source>
        <dbReference type="Pfam" id="PF01494"/>
    </source>
</evidence>
<evidence type="ECO:0000256" key="5">
    <source>
        <dbReference type="ARBA" id="ARBA00022827"/>
    </source>
</evidence>
<comment type="caution">
    <text evidence="9">The sequence shown here is derived from an EMBL/GenBank/DDBJ whole genome shotgun (WGS) entry which is preliminary data.</text>
</comment>
<dbReference type="UniPathway" id="UPA00232"/>
<dbReference type="PANTHER" id="PTHR43876:SF10">
    <property type="entry name" value="3-DEMETHOXYUBIQUINOL 3-HYDROXYLASE"/>
    <property type="match status" value="1"/>
</dbReference>
<sequence>MSKYDIAVVGGGMIGAAIALGLAQQGKSIALIEGSAPACYSPDQPLDIRVSAISQHSVNLLEKLGVWEDIAGMRVCPYKRLETWEHPECRVRFDAEVIGLEQLGFIVENRLVQLGLWQALKNHNNVTLFCPDKLERIHYCQSNHLHFSSGVSIEVDLVIGADGANSKVRTLAGIGTTSWDYRQHCMLINVETDFAQQDITWQQFTPSGPRSYIPLPPDSDEKKHTARASLVWYDNPKRIRQLGTLTEEQLRDEILRNFPKELGDIKVIRSGAFPLVRSHAQSYYKKNCVLVGDAAHTINPLAGQGVNLGFKDVEVLLEELGDCQILSEALPRYERRRRFDNLTMQTGMDIFYKGFSNNHSLVKFARNALLRCAEHSGVAKKHVLEYAIGLK</sequence>
<evidence type="ECO:0000256" key="3">
    <source>
        <dbReference type="ARBA" id="ARBA00005349"/>
    </source>
</evidence>
<gene>
    <name evidence="9" type="ORF">VIBC2010_09052</name>
</gene>
<dbReference type="GO" id="GO:0071949">
    <property type="term" value="F:FAD binding"/>
    <property type="evidence" value="ECO:0007669"/>
    <property type="project" value="InterPro"/>
</dbReference>
<dbReference type="AlphaFoldDB" id="E3BIG4"/>
<keyword evidence="4" id="KW-0285">Flavoprotein</keyword>
<comment type="similarity">
    <text evidence="3">Belongs to the UbiH/COQ6 family.</text>
</comment>
<dbReference type="RefSeq" id="WP_009600797.1">
    <property type="nucleotide sequence ID" value="NZ_AEIU01000063.1"/>
</dbReference>
<keyword evidence="5" id="KW-0274">FAD</keyword>